<dbReference type="EC" id="1.1.1.81" evidence="4"/>
<dbReference type="EMBL" id="VSSQ01000804">
    <property type="protein sequence ID" value="MPM01553.1"/>
    <property type="molecule type" value="Genomic_DNA"/>
</dbReference>
<name>A0A644WG92_9ZZZZ</name>
<evidence type="ECO:0000313" key="4">
    <source>
        <dbReference type="EMBL" id="MPM01553.1"/>
    </source>
</evidence>
<dbReference type="AlphaFoldDB" id="A0A644WG92"/>
<accession>A0A644WG92</accession>
<keyword evidence="4" id="KW-0670">Pyruvate</keyword>
<dbReference type="InterPro" id="IPR006139">
    <property type="entry name" value="D-isomer_2_OHA_DH_cat_dom"/>
</dbReference>
<dbReference type="SUPFAM" id="SSF51735">
    <property type="entry name" value="NAD(P)-binding Rossmann-fold domains"/>
    <property type="match status" value="1"/>
</dbReference>
<dbReference type="PANTHER" id="PTHR10996">
    <property type="entry name" value="2-HYDROXYACID DEHYDROGENASE-RELATED"/>
    <property type="match status" value="1"/>
</dbReference>
<dbReference type="GO" id="GO:0030267">
    <property type="term" value="F:glyoxylate reductase (NADPH) activity"/>
    <property type="evidence" value="ECO:0007669"/>
    <property type="project" value="TreeGrafter"/>
</dbReference>
<dbReference type="InterPro" id="IPR006140">
    <property type="entry name" value="D-isomer_DH_NAD-bd"/>
</dbReference>
<dbReference type="InterPro" id="IPR036291">
    <property type="entry name" value="NAD(P)-bd_dom_sf"/>
</dbReference>
<feature type="domain" description="D-isomer specific 2-hydroxyacid dehydrogenase catalytic" evidence="2">
    <location>
        <begin position="34"/>
        <end position="311"/>
    </location>
</feature>
<evidence type="ECO:0000259" key="2">
    <source>
        <dbReference type="Pfam" id="PF00389"/>
    </source>
</evidence>
<evidence type="ECO:0000259" key="3">
    <source>
        <dbReference type="Pfam" id="PF02826"/>
    </source>
</evidence>
<organism evidence="4">
    <name type="scientific">bioreactor metagenome</name>
    <dbReference type="NCBI Taxonomy" id="1076179"/>
    <lineage>
        <taxon>unclassified sequences</taxon>
        <taxon>metagenomes</taxon>
        <taxon>ecological metagenomes</taxon>
    </lineage>
</organism>
<dbReference type="SUPFAM" id="SSF52283">
    <property type="entry name" value="Formate/glycerate dehydrogenase catalytic domain-like"/>
    <property type="match status" value="1"/>
</dbReference>
<sequence>MKVILQKDLFLRSEEVFSNASKQHNIEFLLTEVLDETAMLSFHNEGAKCFVIGAENYSRSFYESIKSGSAVIRYGVGYNSVPVDICKARNIAVGFTPGTLTDSVAEHTFAMLLAMNRNIPQLDALMKNNHWQGITGLELKGKTFAILGFGQIGKAVARIAKFGFGMKVNAFDVMQSIDSNLVDYYSNDFDSVVKDADIITIHMAVMPSTKGFINSERIEKCKDGVQFINISRGDLVDEKALFEALQKKKISAAALDVFVNEPYIPTPEADFRTLSNVVLTPHCGSNTKEASNKMAEMVMENILAYYNDGEMTLIPEFDLSNIII</sequence>
<dbReference type="Pfam" id="PF00389">
    <property type="entry name" value="2-Hacid_dh"/>
    <property type="match status" value="1"/>
</dbReference>
<comment type="caution">
    <text evidence="4">The sequence shown here is derived from an EMBL/GenBank/DDBJ whole genome shotgun (WGS) entry which is preliminary data.</text>
</comment>
<gene>
    <name evidence="4" type="ORF">SDC9_47793</name>
</gene>
<dbReference type="GO" id="GO:0016618">
    <property type="term" value="F:hydroxypyruvate reductase [NAD(P)H] activity"/>
    <property type="evidence" value="ECO:0007669"/>
    <property type="project" value="UniProtKB-EC"/>
</dbReference>
<dbReference type="Pfam" id="PF02826">
    <property type="entry name" value="2-Hacid_dh_C"/>
    <property type="match status" value="1"/>
</dbReference>
<reference evidence="4" key="1">
    <citation type="submission" date="2019-08" db="EMBL/GenBank/DDBJ databases">
        <authorList>
            <person name="Kucharzyk K."/>
            <person name="Murdoch R.W."/>
            <person name="Higgins S."/>
            <person name="Loffler F."/>
        </authorList>
    </citation>
    <scope>NUCLEOTIDE SEQUENCE</scope>
</reference>
<dbReference type="GO" id="GO:0005829">
    <property type="term" value="C:cytosol"/>
    <property type="evidence" value="ECO:0007669"/>
    <property type="project" value="TreeGrafter"/>
</dbReference>
<dbReference type="GO" id="GO:0051287">
    <property type="term" value="F:NAD binding"/>
    <property type="evidence" value="ECO:0007669"/>
    <property type="project" value="InterPro"/>
</dbReference>
<proteinExistence type="predicted"/>
<dbReference type="PANTHER" id="PTHR10996:SF283">
    <property type="entry name" value="GLYOXYLATE_HYDROXYPYRUVATE REDUCTASE B"/>
    <property type="match status" value="1"/>
</dbReference>
<evidence type="ECO:0000256" key="1">
    <source>
        <dbReference type="ARBA" id="ARBA00023002"/>
    </source>
</evidence>
<protein>
    <submittedName>
        <fullName evidence="4">Hydroxypyruvate reductase</fullName>
        <ecNumber evidence="4">1.1.1.81</ecNumber>
    </submittedName>
</protein>
<dbReference type="InterPro" id="IPR050223">
    <property type="entry name" value="D-isomer_2-hydroxyacid_DH"/>
</dbReference>
<dbReference type="Gene3D" id="3.40.50.720">
    <property type="entry name" value="NAD(P)-binding Rossmann-like Domain"/>
    <property type="match status" value="2"/>
</dbReference>
<feature type="domain" description="D-isomer specific 2-hydroxyacid dehydrogenase NAD-binding" evidence="3">
    <location>
        <begin position="109"/>
        <end position="284"/>
    </location>
</feature>
<keyword evidence="1 4" id="KW-0560">Oxidoreductase</keyword>